<comment type="caution">
    <text evidence="2">The sequence shown here is derived from an EMBL/GenBank/DDBJ whole genome shotgun (WGS) entry which is preliminary data.</text>
</comment>
<evidence type="ECO:0000313" key="2">
    <source>
        <dbReference type="EMBL" id="MCH96682.1"/>
    </source>
</evidence>
<protein>
    <submittedName>
        <fullName evidence="2">Uncharacterized protein</fullName>
    </submittedName>
</protein>
<evidence type="ECO:0000256" key="1">
    <source>
        <dbReference type="SAM" id="MobiDB-lite"/>
    </source>
</evidence>
<feature type="compositionally biased region" description="Polar residues" evidence="1">
    <location>
        <begin position="21"/>
        <end position="31"/>
    </location>
</feature>
<sequence>PSWRGAQDAGRGGAEAPGSGARQQCCSSGRV</sequence>
<name>A0A392NAH8_9FABA</name>
<evidence type="ECO:0000313" key="3">
    <source>
        <dbReference type="Proteomes" id="UP000265520"/>
    </source>
</evidence>
<organism evidence="2 3">
    <name type="scientific">Trifolium medium</name>
    <dbReference type="NCBI Taxonomy" id="97028"/>
    <lineage>
        <taxon>Eukaryota</taxon>
        <taxon>Viridiplantae</taxon>
        <taxon>Streptophyta</taxon>
        <taxon>Embryophyta</taxon>
        <taxon>Tracheophyta</taxon>
        <taxon>Spermatophyta</taxon>
        <taxon>Magnoliopsida</taxon>
        <taxon>eudicotyledons</taxon>
        <taxon>Gunneridae</taxon>
        <taxon>Pentapetalae</taxon>
        <taxon>rosids</taxon>
        <taxon>fabids</taxon>
        <taxon>Fabales</taxon>
        <taxon>Fabaceae</taxon>
        <taxon>Papilionoideae</taxon>
        <taxon>50 kb inversion clade</taxon>
        <taxon>NPAAA clade</taxon>
        <taxon>Hologalegina</taxon>
        <taxon>IRL clade</taxon>
        <taxon>Trifolieae</taxon>
        <taxon>Trifolium</taxon>
    </lineage>
</organism>
<dbReference type="Proteomes" id="UP000265520">
    <property type="component" value="Unassembled WGS sequence"/>
</dbReference>
<accession>A0A392NAH8</accession>
<reference evidence="2 3" key="1">
    <citation type="journal article" date="2018" name="Front. Plant Sci.">
        <title>Red Clover (Trifolium pratense) and Zigzag Clover (T. medium) - A Picture of Genomic Similarities and Differences.</title>
        <authorList>
            <person name="Dluhosova J."/>
            <person name="Istvanek J."/>
            <person name="Nedelnik J."/>
            <person name="Repkova J."/>
        </authorList>
    </citation>
    <scope>NUCLEOTIDE SEQUENCE [LARGE SCALE GENOMIC DNA]</scope>
    <source>
        <strain evidence="3">cv. 10/8</strain>
        <tissue evidence="2">Leaf</tissue>
    </source>
</reference>
<dbReference type="AlphaFoldDB" id="A0A392NAH8"/>
<proteinExistence type="predicted"/>
<gene>
    <name evidence="2" type="ORF">A2U01_0017671</name>
</gene>
<keyword evidence="3" id="KW-1185">Reference proteome</keyword>
<feature type="region of interest" description="Disordered" evidence="1">
    <location>
        <begin position="1"/>
        <end position="31"/>
    </location>
</feature>
<feature type="non-terminal residue" evidence="2">
    <location>
        <position position="1"/>
    </location>
</feature>
<dbReference type="EMBL" id="LXQA010032955">
    <property type="protein sequence ID" value="MCH96682.1"/>
    <property type="molecule type" value="Genomic_DNA"/>
</dbReference>